<organism evidence="10 11">
    <name type="scientific">Saccharomycopsis crataegensis</name>
    <dbReference type="NCBI Taxonomy" id="43959"/>
    <lineage>
        <taxon>Eukaryota</taxon>
        <taxon>Fungi</taxon>
        <taxon>Dikarya</taxon>
        <taxon>Ascomycota</taxon>
        <taxon>Saccharomycotina</taxon>
        <taxon>Saccharomycetes</taxon>
        <taxon>Saccharomycopsidaceae</taxon>
        <taxon>Saccharomycopsis</taxon>
    </lineage>
</organism>
<feature type="coiled-coil region" evidence="6">
    <location>
        <begin position="392"/>
        <end position="430"/>
    </location>
</feature>
<dbReference type="Proteomes" id="UP001360560">
    <property type="component" value="Unassembled WGS sequence"/>
</dbReference>
<dbReference type="InterPro" id="IPR005612">
    <property type="entry name" value="CCAAT-binding_factor"/>
</dbReference>
<evidence type="ECO:0000256" key="3">
    <source>
        <dbReference type="ARBA" id="ARBA00023054"/>
    </source>
</evidence>
<evidence type="ECO:0000313" key="10">
    <source>
        <dbReference type="EMBL" id="GMM38119.1"/>
    </source>
</evidence>
<dbReference type="Pfam" id="PF07540">
    <property type="entry name" value="NOC3p"/>
    <property type="match status" value="1"/>
</dbReference>
<comment type="subcellular location">
    <subcellularLocation>
        <location evidence="1 5">Nucleus</location>
        <location evidence="1 5">Nucleolus</location>
    </subcellularLocation>
</comment>
<dbReference type="PANTHER" id="PTHR14428">
    <property type="entry name" value="NUCLEOLAR COMPLEX PROTEIN 3"/>
    <property type="match status" value="1"/>
</dbReference>
<gene>
    <name evidence="10" type="ORF">DASC09_054440</name>
</gene>
<keyword evidence="3 6" id="KW-0175">Coiled coil</keyword>
<evidence type="ECO:0000259" key="8">
    <source>
        <dbReference type="Pfam" id="PF03914"/>
    </source>
</evidence>
<feature type="domain" description="CCAAT-binding factor" evidence="8">
    <location>
        <begin position="497"/>
        <end position="647"/>
    </location>
</feature>
<dbReference type="GO" id="GO:0003682">
    <property type="term" value="F:chromatin binding"/>
    <property type="evidence" value="ECO:0007669"/>
    <property type="project" value="TreeGrafter"/>
</dbReference>
<evidence type="ECO:0000313" key="11">
    <source>
        <dbReference type="Proteomes" id="UP001360560"/>
    </source>
</evidence>
<dbReference type="EMBL" id="BTFZ01000013">
    <property type="protein sequence ID" value="GMM38119.1"/>
    <property type="molecule type" value="Genomic_DNA"/>
</dbReference>
<evidence type="ECO:0000256" key="2">
    <source>
        <dbReference type="ARBA" id="ARBA00007797"/>
    </source>
</evidence>
<sequence>MGKRKAELSKGATKLKKQRAEEDRILSAGFNNVILSEEEDDDGGNFSEESDEDENDWENEEQDYENVPRSLVKNKKIVEGLPIKTSEGRIQRIVREQDEEDESEEEDEKDDEDEKPTEEDSKKSEEELSDDEEVYAFSENMTEEEKLIQLQEDIAEMVEKLIEQPEENISSLTRLRKMAQSKNPVTSRYSLLALVSTFKSIVPGYRIRPLSETEKKEKVSKDIAKLRMFEQTLLANYKAYLNILSTNAKSFSKKSYLGRVSITASCELVSSLSHFNFVEDLLNILIKFVCRFRGPLPKESEEPEKLANIKLFTRCISVLQEQLDEDITYGKLSFDVCRLISKSLKQKDYRVNKEVVALYLSLSILSDYDPQNAMDNASQSKLKLKKKDRVHLSKKERKARKERKEIDEEMRKAELQVSREERDRNQAEILKILLSNYLQILKTRNDHLMASVLEGLAKYGFMANLELIGDFLQIMKELIQDISAEEHLTDHRIKQILFCIVTSFTLMDNGNNKIRMDMSKFIDVLYGILLDISMDAEITKSIKLLIRTLNAIFIQTKSSTKIRNLAFTKKIYMLILNTSEKPTLALLGFLSQLIDKAPEIKNMYNIDDRVENGTFVMEADHPSRSNPEAATIWENCLLVNHYCPSISGSAKKVLKQSRSS</sequence>
<evidence type="ECO:0000259" key="9">
    <source>
        <dbReference type="Pfam" id="PF07540"/>
    </source>
</evidence>
<evidence type="ECO:0000256" key="1">
    <source>
        <dbReference type="ARBA" id="ARBA00004604"/>
    </source>
</evidence>
<feature type="compositionally biased region" description="Acidic residues" evidence="7">
    <location>
        <begin position="36"/>
        <end position="64"/>
    </location>
</feature>
<feature type="compositionally biased region" description="Basic and acidic residues" evidence="7">
    <location>
        <begin position="86"/>
        <end position="96"/>
    </location>
</feature>
<comment type="function">
    <text evidence="5">Required for synthesis of 60S ribosomal subunits and the transport of pre-ribosomes from the nucleoplasm to the cytoplasm.</text>
</comment>
<dbReference type="AlphaFoldDB" id="A0AAV5QTN3"/>
<dbReference type="GO" id="GO:0006270">
    <property type="term" value="P:DNA replication initiation"/>
    <property type="evidence" value="ECO:0007669"/>
    <property type="project" value="TreeGrafter"/>
</dbReference>
<evidence type="ECO:0000256" key="5">
    <source>
        <dbReference type="PIRNR" id="PIRNR028977"/>
    </source>
</evidence>
<keyword evidence="5" id="KW-0690">Ribosome biogenesis</keyword>
<reference evidence="10 11" key="1">
    <citation type="journal article" date="2023" name="Elife">
        <title>Identification of key yeast species and microbe-microbe interactions impacting larval growth of Drosophila in the wild.</title>
        <authorList>
            <person name="Mure A."/>
            <person name="Sugiura Y."/>
            <person name="Maeda R."/>
            <person name="Honda K."/>
            <person name="Sakurai N."/>
            <person name="Takahashi Y."/>
            <person name="Watada M."/>
            <person name="Katoh T."/>
            <person name="Gotoh A."/>
            <person name="Gotoh Y."/>
            <person name="Taniguchi I."/>
            <person name="Nakamura K."/>
            <person name="Hayashi T."/>
            <person name="Katayama T."/>
            <person name="Uemura T."/>
            <person name="Hattori Y."/>
        </authorList>
    </citation>
    <scope>NUCLEOTIDE SEQUENCE [LARGE SCALE GENOMIC DNA]</scope>
    <source>
        <strain evidence="10 11">SC-9</strain>
    </source>
</reference>
<evidence type="ECO:0000256" key="7">
    <source>
        <dbReference type="SAM" id="MobiDB-lite"/>
    </source>
</evidence>
<dbReference type="InterPro" id="IPR011501">
    <property type="entry name" value="Noc3_N"/>
</dbReference>
<accession>A0AAV5QTN3</accession>
<evidence type="ECO:0000256" key="6">
    <source>
        <dbReference type="SAM" id="Coils"/>
    </source>
</evidence>
<dbReference type="PANTHER" id="PTHR14428:SF5">
    <property type="entry name" value="NUCLEOLAR COMPLEX PROTEIN 3 HOMOLOG"/>
    <property type="match status" value="1"/>
</dbReference>
<dbReference type="GO" id="GO:0005730">
    <property type="term" value="C:nucleolus"/>
    <property type="evidence" value="ECO:0007669"/>
    <property type="project" value="UniProtKB-SubCell"/>
</dbReference>
<feature type="region of interest" description="Disordered" evidence="7">
    <location>
        <begin position="1"/>
        <end position="142"/>
    </location>
</feature>
<keyword evidence="11" id="KW-1185">Reference proteome</keyword>
<feature type="compositionally biased region" description="Acidic residues" evidence="7">
    <location>
        <begin position="97"/>
        <end position="117"/>
    </location>
</feature>
<comment type="caution">
    <text evidence="10">The sequence shown here is derived from an EMBL/GenBank/DDBJ whole genome shotgun (WGS) entry which is preliminary data.</text>
</comment>
<protein>
    <recommendedName>
        <fullName evidence="5">Nucleolar complex-associated protein 3</fullName>
    </recommendedName>
</protein>
<feature type="domain" description="Nucleolar complex-associated protein 3 N-terminal" evidence="9">
    <location>
        <begin position="150"/>
        <end position="240"/>
    </location>
</feature>
<dbReference type="RefSeq" id="XP_064855115.1">
    <property type="nucleotide sequence ID" value="XM_064999043.1"/>
</dbReference>
<keyword evidence="4" id="KW-0539">Nucleus</keyword>
<dbReference type="PIRSF" id="PIRSF028977">
    <property type="entry name" value="Nucleolar_complex_p3"/>
    <property type="match status" value="1"/>
</dbReference>
<comment type="similarity">
    <text evidence="2 5">Belongs to the CBF/MAK21 family.</text>
</comment>
<dbReference type="Pfam" id="PF03914">
    <property type="entry name" value="CBF"/>
    <property type="match status" value="1"/>
</dbReference>
<name>A0AAV5QTN3_9ASCO</name>
<dbReference type="GO" id="GO:0042254">
    <property type="term" value="P:ribosome biogenesis"/>
    <property type="evidence" value="ECO:0007669"/>
    <property type="project" value="UniProtKB-KW"/>
</dbReference>
<dbReference type="GeneID" id="90076094"/>
<dbReference type="InterPro" id="IPR016903">
    <property type="entry name" value="Nucleolar_cplx-assoc_3"/>
</dbReference>
<proteinExistence type="inferred from homology"/>
<evidence type="ECO:0000256" key="4">
    <source>
        <dbReference type="ARBA" id="ARBA00023242"/>
    </source>
</evidence>